<dbReference type="Gene3D" id="3.30.70.3190">
    <property type="match status" value="1"/>
</dbReference>
<dbReference type="InterPro" id="IPR039894">
    <property type="entry name" value="Pus10-like"/>
</dbReference>
<keyword evidence="4" id="KW-0413">Isomerase</keyword>
<dbReference type="VEuPathDB" id="MicrosporidiaDB:SLOPH_1763"/>
<dbReference type="GO" id="GO:0003723">
    <property type="term" value="F:RNA binding"/>
    <property type="evidence" value="ECO:0007669"/>
    <property type="project" value="InterPro"/>
</dbReference>
<comment type="caution">
    <text evidence="6">The sequence shown here is derived from an EMBL/GenBank/DDBJ whole genome shotgun (WGS) entry which is preliminary data.</text>
</comment>
<dbReference type="EC" id="5.4.99.25" evidence="2"/>
<dbReference type="InterPro" id="IPR048741">
    <property type="entry name" value="Pus10-like_C"/>
</dbReference>
<dbReference type="InParanoid" id="S7WE31"/>
<name>S7WE31_SPRLO</name>
<dbReference type="InterPro" id="IPR020103">
    <property type="entry name" value="PsdUridine_synth_cat_dom_sf"/>
</dbReference>
<sequence>MYERENKILQMIKNGPEYDIHEVKILSIQNKNNLKIYKDGTGERYFLELGENKKEIFSCKTDNKIYTEIIIDGSNDTVRYINTPIYIYGQYTKYSRNMSVTPMKIQGKLKYKRYVSEICDDLKEFYNAKEVKFRTAGREDADVRVTNRPFLCEVVEPKQNLYKKTILKKPDVEYNNVMRVTKDVCEYLTVGEGKTKEYEAMIFIEKQVNITKDEFIKKLINLSIKETEDAKDKIIIHQKTPLRVLHRRSNLLRKKAIDILDYNLKPSNEGTFILLKLRTDGGTYIKEFVNGDLGRTYPSASDIFSHYSDLIELDVTKVETKKINEDFILERW</sequence>
<evidence type="ECO:0000256" key="3">
    <source>
        <dbReference type="ARBA" id="ARBA00022694"/>
    </source>
</evidence>
<evidence type="ECO:0000256" key="1">
    <source>
        <dbReference type="ARBA" id="ARBA00009652"/>
    </source>
</evidence>
<gene>
    <name evidence="6" type="ORF">SLOPH_1763</name>
</gene>
<dbReference type="Proteomes" id="UP000014978">
    <property type="component" value="Unassembled WGS sequence"/>
</dbReference>
<dbReference type="OrthoDB" id="271937at2759"/>
<evidence type="ECO:0000256" key="2">
    <source>
        <dbReference type="ARBA" id="ARBA00012787"/>
    </source>
</evidence>
<dbReference type="AlphaFoldDB" id="S7WE31"/>
<reference evidence="7" key="1">
    <citation type="journal article" date="2013" name="PLoS Genet.">
        <title>The genome of Spraguea lophii and the basis of host-microsporidian interactions.</title>
        <authorList>
            <person name="Campbell S.E."/>
            <person name="Williams T.A."/>
            <person name="Yousuf A."/>
            <person name="Soanes D.M."/>
            <person name="Paszkiewicz K.H."/>
            <person name="Williams B.A.P."/>
        </authorList>
    </citation>
    <scope>NUCLEOTIDE SEQUENCE [LARGE SCALE GENOMIC DNA]</scope>
    <source>
        <strain evidence="7">42_110</strain>
    </source>
</reference>
<keyword evidence="7" id="KW-1185">Reference proteome</keyword>
<dbReference type="HOGENOM" id="CLU_028780_1_1_1"/>
<evidence type="ECO:0000313" key="7">
    <source>
        <dbReference type="Proteomes" id="UP000014978"/>
    </source>
</evidence>
<dbReference type="EMBL" id="ATCN01000031">
    <property type="protein sequence ID" value="EPR80032.1"/>
    <property type="molecule type" value="Genomic_DNA"/>
</dbReference>
<dbReference type="GO" id="GO:0031119">
    <property type="term" value="P:tRNA pseudouridine synthesis"/>
    <property type="evidence" value="ECO:0007669"/>
    <property type="project" value="TreeGrafter"/>
</dbReference>
<dbReference type="STRING" id="1358809.S7WE31"/>
<proteinExistence type="inferred from homology"/>
<evidence type="ECO:0000259" key="5">
    <source>
        <dbReference type="Pfam" id="PF21238"/>
    </source>
</evidence>
<organism evidence="6 7">
    <name type="scientific">Spraguea lophii (strain 42_110)</name>
    <name type="common">Microsporidian parasite</name>
    <dbReference type="NCBI Taxonomy" id="1358809"/>
    <lineage>
        <taxon>Eukaryota</taxon>
        <taxon>Fungi</taxon>
        <taxon>Fungi incertae sedis</taxon>
        <taxon>Microsporidia</taxon>
        <taxon>Spragueidae</taxon>
        <taxon>Spraguea</taxon>
    </lineage>
</organism>
<feature type="domain" description="Pus10-like C-terminal" evidence="5">
    <location>
        <begin position="86"/>
        <end position="319"/>
    </location>
</feature>
<evidence type="ECO:0000256" key="4">
    <source>
        <dbReference type="ARBA" id="ARBA00023235"/>
    </source>
</evidence>
<dbReference type="GO" id="GO:0160148">
    <property type="term" value="F:tRNA pseudouridine(55) synthase activity"/>
    <property type="evidence" value="ECO:0007669"/>
    <property type="project" value="UniProtKB-EC"/>
</dbReference>
<dbReference type="PANTHER" id="PTHR21568:SF0">
    <property type="entry name" value="TRNA PSEUDOURIDINE SYNTHASE PUS10"/>
    <property type="match status" value="1"/>
</dbReference>
<dbReference type="SUPFAM" id="SSF55120">
    <property type="entry name" value="Pseudouridine synthase"/>
    <property type="match status" value="1"/>
</dbReference>
<protein>
    <recommendedName>
        <fullName evidence="2">tRNA pseudouridine(55) synthase</fullName>
        <ecNumber evidence="2">5.4.99.25</ecNumber>
    </recommendedName>
</protein>
<comment type="similarity">
    <text evidence="1">Belongs to the pseudouridine synthase Pus10 family.</text>
</comment>
<dbReference type="OMA" id="ICRIENP"/>
<dbReference type="Pfam" id="PF21238">
    <property type="entry name" value="Pus10_C"/>
    <property type="match status" value="1"/>
</dbReference>
<dbReference type="PANTHER" id="PTHR21568">
    <property type="entry name" value="TRNA PSEUDOURIDINE SYNTHASE PUS10"/>
    <property type="match status" value="1"/>
</dbReference>
<evidence type="ECO:0000313" key="6">
    <source>
        <dbReference type="EMBL" id="EPR80032.1"/>
    </source>
</evidence>
<accession>S7WE31</accession>
<keyword evidence="3" id="KW-0819">tRNA processing</keyword>